<dbReference type="SUPFAM" id="SSF51182">
    <property type="entry name" value="RmlC-like cupins"/>
    <property type="match status" value="1"/>
</dbReference>
<dbReference type="Gene3D" id="2.60.120.10">
    <property type="entry name" value="Jelly Rolls"/>
    <property type="match status" value="1"/>
</dbReference>
<dbReference type="InterPro" id="IPR011051">
    <property type="entry name" value="RmlC_Cupin_sf"/>
</dbReference>
<evidence type="ECO:0000313" key="2">
    <source>
        <dbReference type="EMBL" id="ACE03923.1"/>
    </source>
</evidence>
<sequence length="109" mass="12390">MNHVVKNIISPLPEDLSKEVIEDLVRSSTVRIERIVSNGHSSPENGWYDQEDSEWVVVLQGSGAILFESGEEVVLNVGDSINISARTKHRVLWTDTQRPTIWLAVFYRE</sequence>
<dbReference type="STRING" id="331678.Cphamn1_0980"/>
<dbReference type="eggNOG" id="COG0662">
    <property type="taxonomic scope" value="Bacteria"/>
</dbReference>
<dbReference type="CDD" id="cd06981">
    <property type="entry name" value="cupin_reut_a1446"/>
    <property type="match status" value="1"/>
</dbReference>
<dbReference type="AlphaFoldDB" id="B3EPZ1"/>
<reference evidence="2" key="1">
    <citation type="submission" date="2008-06" db="EMBL/GenBank/DDBJ databases">
        <title>Complete sequence of Chlorobium phaeobacteroides BS1.</title>
        <authorList>
            <consortium name="US DOE Joint Genome Institute"/>
            <person name="Lucas S."/>
            <person name="Copeland A."/>
            <person name="Lapidus A."/>
            <person name="Glavina del Rio T."/>
            <person name="Dalin E."/>
            <person name="Tice H."/>
            <person name="Bruce D."/>
            <person name="Goodwin L."/>
            <person name="Pitluck S."/>
            <person name="Schmutz J."/>
            <person name="Larimer F."/>
            <person name="Land M."/>
            <person name="Hauser L."/>
            <person name="Kyrpides N."/>
            <person name="Ovchinnikova G."/>
            <person name="Li T."/>
            <person name="Liu Z."/>
            <person name="Zhao F."/>
            <person name="Overmann J."/>
            <person name="Bryant D.A."/>
            <person name="Richardson P."/>
        </authorList>
    </citation>
    <scope>NUCLEOTIDE SEQUENCE [LARGE SCALE GENOMIC DNA]</scope>
    <source>
        <strain evidence="2">BS1</strain>
    </source>
</reference>
<feature type="domain" description="Cupin type-2" evidence="1">
    <location>
        <begin position="47"/>
        <end position="106"/>
    </location>
</feature>
<dbReference type="Pfam" id="PF07883">
    <property type="entry name" value="Cupin_2"/>
    <property type="match status" value="1"/>
</dbReference>
<dbReference type="OrthoDB" id="9798585at2"/>
<dbReference type="KEGG" id="cpb:Cphamn1_0980"/>
<organism evidence="2">
    <name type="scientific">Chlorobium phaeobacteroides (strain BS1)</name>
    <dbReference type="NCBI Taxonomy" id="331678"/>
    <lineage>
        <taxon>Bacteria</taxon>
        <taxon>Pseudomonadati</taxon>
        <taxon>Chlorobiota</taxon>
        <taxon>Chlorobiia</taxon>
        <taxon>Chlorobiales</taxon>
        <taxon>Chlorobiaceae</taxon>
        <taxon>Chlorobium/Pelodictyon group</taxon>
        <taxon>Chlorobium</taxon>
    </lineage>
</organism>
<proteinExistence type="predicted"/>
<accession>B3EPZ1</accession>
<dbReference type="InterPro" id="IPR013096">
    <property type="entry name" value="Cupin_2"/>
</dbReference>
<name>B3EPZ1_CHLPB</name>
<dbReference type="InterPro" id="IPR014710">
    <property type="entry name" value="RmlC-like_jellyroll"/>
</dbReference>
<protein>
    <submittedName>
        <fullName evidence="2">Cupin 2 conserved barrel domain protein</fullName>
    </submittedName>
</protein>
<dbReference type="HOGENOM" id="CLU_147397_0_0_10"/>
<dbReference type="EMBL" id="CP001101">
    <property type="protein sequence ID" value="ACE03923.1"/>
    <property type="molecule type" value="Genomic_DNA"/>
</dbReference>
<evidence type="ECO:0000259" key="1">
    <source>
        <dbReference type="Pfam" id="PF07883"/>
    </source>
</evidence>
<gene>
    <name evidence="2" type="ordered locus">Cphamn1_0980</name>
</gene>